<dbReference type="PROSITE" id="PS50240">
    <property type="entry name" value="TRYPSIN_DOM"/>
    <property type="match status" value="1"/>
</dbReference>
<evidence type="ECO:0000256" key="10">
    <source>
        <dbReference type="SAM" id="SignalP"/>
    </source>
</evidence>
<dbReference type="Gene3D" id="2.40.10.10">
    <property type="entry name" value="Trypsin-like serine proteases"/>
    <property type="match status" value="1"/>
</dbReference>
<dbReference type="InterPro" id="IPR050127">
    <property type="entry name" value="Serine_Proteases_S1"/>
</dbReference>
<dbReference type="GO" id="GO:0005615">
    <property type="term" value="C:extracellular space"/>
    <property type="evidence" value="ECO:0007669"/>
    <property type="project" value="TreeGrafter"/>
</dbReference>
<keyword evidence="3 10" id="KW-0732">Signal</keyword>
<reference evidence="12 13" key="1">
    <citation type="submission" date="2023-03" db="EMBL/GenBank/DDBJ databases">
        <title>High-quality genome of Scylla paramamosain provides insights in environmental adaptation.</title>
        <authorList>
            <person name="Zhang L."/>
        </authorList>
    </citation>
    <scope>NUCLEOTIDE SEQUENCE [LARGE SCALE GENOMIC DNA]</scope>
    <source>
        <strain evidence="12">LZ_2023a</strain>
        <tissue evidence="12">Muscle</tissue>
    </source>
</reference>
<dbReference type="SMART" id="SM00020">
    <property type="entry name" value="Tryp_SPc"/>
    <property type="match status" value="1"/>
</dbReference>
<evidence type="ECO:0000256" key="1">
    <source>
        <dbReference type="ARBA" id="ARBA00022659"/>
    </source>
</evidence>
<evidence type="ECO:0000259" key="11">
    <source>
        <dbReference type="PROSITE" id="PS50240"/>
    </source>
</evidence>
<sequence length="403" mass="43886">MDRSSLWLFCLLVATASTQRIRLPGTPHDQNACNTPSGVPGACVDVRFCPNTAHSLDREAQAACGFNDTFPIVCCTETAGSNANHLQDISPPTVDFQCGNNVARVVRLQEVSSRPERLLRAGNVIVFPDETEESTGRPVARAGFLAGEIATHIVGGAIVKKHSWPWMALIGEMDAEEIRWFCGGVLINQQWVLTAYHCFFEHTADIVRLGEHDYNDDNDGALHQDVKVADTVLFPDFAHPEAYHDLALLKLATMVTIQEFVSPVCLPWGSESGRELSGQQATLAGWGDTLFGGYPSSILQEVNVTVFPSDQCDRSYSILSHYAKTWPQGIGQETLCAGDPEGGRDACQGDSGGPIMSQDALGRFMLAGIVSQGYGCGTKDYPGLYVNIRNPLYLTWIKKIAFS</sequence>
<dbReference type="GO" id="GO:0006508">
    <property type="term" value="P:proteolysis"/>
    <property type="evidence" value="ECO:0007669"/>
    <property type="project" value="UniProtKB-KW"/>
</dbReference>
<dbReference type="GO" id="GO:0042381">
    <property type="term" value="P:hemolymph coagulation"/>
    <property type="evidence" value="ECO:0007669"/>
    <property type="project" value="UniProtKB-KW"/>
</dbReference>
<dbReference type="InterPro" id="IPR022700">
    <property type="entry name" value="CLIP"/>
</dbReference>
<dbReference type="InterPro" id="IPR001254">
    <property type="entry name" value="Trypsin_dom"/>
</dbReference>
<dbReference type="AlphaFoldDB" id="A0AAW0V2L2"/>
<keyword evidence="2" id="KW-0645">Protease</keyword>
<dbReference type="PANTHER" id="PTHR24264">
    <property type="entry name" value="TRYPSIN-RELATED"/>
    <property type="match status" value="1"/>
</dbReference>
<evidence type="ECO:0000256" key="5">
    <source>
        <dbReference type="ARBA" id="ARBA00022820"/>
    </source>
</evidence>
<dbReference type="InterPro" id="IPR009003">
    <property type="entry name" value="Peptidase_S1_PA"/>
</dbReference>
<dbReference type="EC" id="3.4.21.84" evidence="9"/>
<keyword evidence="7" id="KW-1015">Disulfide bond</keyword>
<dbReference type="PANTHER" id="PTHR24264:SF54">
    <property type="entry name" value="PEPTIDASE S1 DOMAIN-CONTAINING PROTEIN"/>
    <property type="match status" value="1"/>
</dbReference>
<proteinExistence type="predicted"/>
<dbReference type="InterPro" id="IPR043504">
    <property type="entry name" value="Peptidase_S1_PA_chymotrypsin"/>
</dbReference>
<dbReference type="Gene3D" id="3.30.1640.30">
    <property type="match status" value="1"/>
</dbReference>
<dbReference type="InterPro" id="IPR033116">
    <property type="entry name" value="TRYPSIN_SER"/>
</dbReference>
<gene>
    <name evidence="12" type="ORF">O3P69_007130</name>
</gene>
<organism evidence="12 13">
    <name type="scientific">Scylla paramamosain</name>
    <name type="common">Mud crab</name>
    <dbReference type="NCBI Taxonomy" id="85552"/>
    <lineage>
        <taxon>Eukaryota</taxon>
        <taxon>Metazoa</taxon>
        <taxon>Ecdysozoa</taxon>
        <taxon>Arthropoda</taxon>
        <taxon>Crustacea</taxon>
        <taxon>Multicrustacea</taxon>
        <taxon>Malacostraca</taxon>
        <taxon>Eumalacostraca</taxon>
        <taxon>Eucarida</taxon>
        <taxon>Decapoda</taxon>
        <taxon>Pleocyemata</taxon>
        <taxon>Brachyura</taxon>
        <taxon>Eubrachyura</taxon>
        <taxon>Portunoidea</taxon>
        <taxon>Portunidae</taxon>
        <taxon>Portuninae</taxon>
        <taxon>Scylla</taxon>
    </lineage>
</organism>
<dbReference type="PRINTS" id="PR00722">
    <property type="entry name" value="CHYMOTRYPSIN"/>
</dbReference>
<comment type="catalytic activity">
    <reaction evidence="8">
        <text>Selective cleavage of 103-Arg-|-Ser-104 and 124-Ile-|-Ile-125 bonds in Limulus clotting factor B to form activated factor B. Cleavage of -Pro-Arg-|-Xaa- bonds in synthetic substrates.</text>
        <dbReference type="EC" id="3.4.21.84"/>
    </reaction>
</comment>
<dbReference type="InterPro" id="IPR001314">
    <property type="entry name" value="Peptidase_S1A"/>
</dbReference>
<keyword evidence="1" id="KW-0768">Sushi</keyword>
<evidence type="ECO:0000313" key="12">
    <source>
        <dbReference type="EMBL" id="KAK8406190.1"/>
    </source>
</evidence>
<dbReference type="FunFam" id="2.40.10.10:FF:000120">
    <property type="entry name" value="Putative serine protease"/>
    <property type="match status" value="1"/>
</dbReference>
<name>A0AAW0V2L2_SCYPA</name>
<feature type="chain" id="PRO_5043979435" description="limulus clotting factor C" evidence="10">
    <location>
        <begin position="19"/>
        <end position="403"/>
    </location>
</feature>
<evidence type="ECO:0000256" key="3">
    <source>
        <dbReference type="ARBA" id="ARBA00022729"/>
    </source>
</evidence>
<dbReference type="Pfam" id="PF00089">
    <property type="entry name" value="Trypsin"/>
    <property type="match status" value="1"/>
</dbReference>
<accession>A0AAW0V2L2</accession>
<evidence type="ECO:0000256" key="9">
    <source>
        <dbReference type="ARBA" id="ARBA00066707"/>
    </source>
</evidence>
<evidence type="ECO:0000256" key="7">
    <source>
        <dbReference type="ARBA" id="ARBA00023157"/>
    </source>
</evidence>
<dbReference type="CDD" id="cd00190">
    <property type="entry name" value="Tryp_SPc"/>
    <property type="match status" value="1"/>
</dbReference>
<dbReference type="SUPFAM" id="SSF50494">
    <property type="entry name" value="Trypsin-like serine proteases"/>
    <property type="match status" value="1"/>
</dbReference>
<dbReference type="Proteomes" id="UP001487740">
    <property type="component" value="Unassembled WGS sequence"/>
</dbReference>
<evidence type="ECO:0000256" key="2">
    <source>
        <dbReference type="ARBA" id="ARBA00022670"/>
    </source>
</evidence>
<keyword evidence="4" id="KW-0378">Hydrolase</keyword>
<dbReference type="PROSITE" id="PS00135">
    <property type="entry name" value="TRYPSIN_SER"/>
    <property type="match status" value="1"/>
</dbReference>
<dbReference type="EMBL" id="JARAKH010000002">
    <property type="protein sequence ID" value="KAK8406190.1"/>
    <property type="molecule type" value="Genomic_DNA"/>
</dbReference>
<keyword evidence="13" id="KW-1185">Reference proteome</keyword>
<dbReference type="InterPro" id="IPR038565">
    <property type="entry name" value="CLIP_sf"/>
</dbReference>
<dbReference type="GO" id="GO:0004252">
    <property type="term" value="F:serine-type endopeptidase activity"/>
    <property type="evidence" value="ECO:0007669"/>
    <property type="project" value="InterPro"/>
</dbReference>
<keyword evidence="6" id="KW-0720">Serine protease</keyword>
<evidence type="ECO:0000256" key="6">
    <source>
        <dbReference type="ARBA" id="ARBA00022825"/>
    </source>
</evidence>
<comment type="caution">
    <text evidence="12">The sequence shown here is derived from an EMBL/GenBank/DDBJ whole genome shotgun (WGS) entry which is preliminary data.</text>
</comment>
<dbReference type="SMART" id="SM00680">
    <property type="entry name" value="CLIP"/>
    <property type="match status" value="1"/>
</dbReference>
<feature type="domain" description="Peptidase S1" evidence="11">
    <location>
        <begin position="153"/>
        <end position="402"/>
    </location>
</feature>
<evidence type="ECO:0000313" key="13">
    <source>
        <dbReference type="Proteomes" id="UP001487740"/>
    </source>
</evidence>
<evidence type="ECO:0000256" key="4">
    <source>
        <dbReference type="ARBA" id="ARBA00022801"/>
    </source>
</evidence>
<keyword evidence="5" id="KW-0353">Hemolymph clotting</keyword>
<feature type="signal peptide" evidence="10">
    <location>
        <begin position="1"/>
        <end position="18"/>
    </location>
</feature>
<evidence type="ECO:0000256" key="8">
    <source>
        <dbReference type="ARBA" id="ARBA00052079"/>
    </source>
</evidence>
<protein>
    <recommendedName>
        <fullName evidence="9">limulus clotting factor C</fullName>
        <ecNumber evidence="9">3.4.21.84</ecNumber>
    </recommendedName>
</protein>